<dbReference type="EMBL" id="BMQK01000002">
    <property type="protein sequence ID" value="GGQ45419.1"/>
    <property type="molecule type" value="Genomic_DNA"/>
</dbReference>
<reference evidence="3" key="1">
    <citation type="journal article" date="2014" name="Int. J. Syst. Evol. Microbiol.">
        <title>Complete genome sequence of Corynebacterium casei LMG S-19264T (=DSM 44701T), isolated from a smear-ripened cheese.</title>
        <authorList>
            <consortium name="US DOE Joint Genome Institute (JGI-PGF)"/>
            <person name="Walter F."/>
            <person name="Albersmeier A."/>
            <person name="Kalinowski J."/>
            <person name="Ruckert C."/>
        </authorList>
    </citation>
    <scope>NUCLEOTIDE SEQUENCE</scope>
    <source>
        <strain evidence="3">JCM 3131</strain>
    </source>
</reference>
<proteinExistence type="predicted"/>
<keyword evidence="4" id="KW-1185">Reference proteome</keyword>
<accession>A0A918B913</accession>
<evidence type="ECO:0000256" key="2">
    <source>
        <dbReference type="SAM" id="SignalP"/>
    </source>
</evidence>
<feature type="signal peptide" evidence="2">
    <location>
        <begin position="1"/>
        <end position="30"/>
    </location>
</feature>
<feature type="region of interest" description="Disordered" evidence="1">
    <location>
        <begin position="43"/>
        <end position="74"/>
    </location>
</feature>
<keyword evidence="2" id="KW-0732">Signal</keyword>
<evidence type="ECO:0000256" key="1">
    <source>
        <dbReference type="SAM" id="MobiDB-lite"/>
    </source>
</evidence>
<dbReference type="Proteomes" id="UP000620156">
    <property type="component" value="Unassembled WGS sequence"/>
</dbReference>
<feature type="chain" id="PRO_5038031110" description="Secreted protein" evidence="2">
    <location>
        <begin position="31"/>
        <end position="132"/>
    </location>
</feature>
<evidence type="ECO:0000313" key="4">
    <source>
        <dbReference type="Proteomes" id="UP000620156"/>
    </source>
</evidence>
<gene>
    <name evidence="3" type="ORF">GCM10010145_12630</name>
</gene>
<feature type="region of interest" description="Disordered" evidence="1">
    <location>
        <begin position="98"/>
        <end position="120"/>
    </location>
</feature>
<name>A0A918B913_9ACTN</name>
<protein>
    <recommendedName>
        <fullName evidence="5">Secreted protein</fullName>
    </recommendedName>
</protein>
<evidence type="ECO:0008006" key="5">
    <source>
        <dbReference type="Google" id="ProtNLM"/>
    </source>
</evidence>
<evidence type="ECO:0000313" key="3">
    <source>
        <dbReference type="EMBL" id="GGQ45419.1"/>
    </source>
</evidence>
<dbReference type="AlphaFoldDB" id="A0A918B913"/>
<organism evidence="3 4">
    <name type="scientific">Streptomyces ruber</name>
    <dbReference type="NCBI Taxonomy" id="83378"/>
    <lineage>
        <taxon>Bacteria</taxon>
        <taxon>Bacillati</taxon>
        <taxon>Actinomycetota</taxon>
        <taxon>Actinomycetes</taxon>
        <taxon>Kitasatosporales</taxon>
        <taxon>Streptomycetaceae</taxon>
        <taxon>Streptomyces</taxon>
    </lineage>
</organism>
<reference evidence="3" key="2">
    <citation type="submission" date="2020-09" db="EMBL/GenBank/DDBJ databases">
        <authorList>
            <person name="Sun Q."/>
            <person name="Ohkuma M."/>
        </authorList>
    </citation>
    <scope>NUCLEOTIDE SEQUENCE</scope>
    <source>
        <strain evidence="3">JCM 3131</strain>
    </source>
</reference>
<sequence length="132" mass="14075">MRGTTIGSAARILAAVLLALQFFAPSASFASVHTLRHVEAKAEPGNELTGTSVRDEAVTHRGCGPPGDPTDPLRTRDRHRGVAAVHACLVFEQPPEGKRWVTAPPRVPPSVSSRPERTGAAHTPALLQVFRC</sequence>
<comment type="caution">
    <text evidence="3">The sequence shown here is derived from an EMBL/GenBank/DDBJ whole genome shotgun (WGS) entry which is preliminary data.</text>
</comment>